<dbReference type="InterPro" id="IPR019954">
    <property type="entry name" value="Ubiquitin_CS"/>
</dbReference>
<dbReference type="InterPro" id="IPR029071">
    <property type="entry name" value="Ubiquitin-like_domsf"/>
</dbReference>
<proteinExistence type="predicted"/>
<dbReference type="PANTHER" id="PTHR10666">
    <property type="entry name" value="UBIQUITIN"/>
    <property type="match status" value="1"/>
</dbReference>
<accession>A0A8J7NRA6</accession>
<dbReference type="Pfam" id="PF00240">
    <property type="entry name" value="ubiquitin"/>
    <property type="match status" value="2"/>
</dbReference>
<evidence type="ECO:0000259" key="1">
    <source>
        <dbReference type="PROSITE" id="PS50053"/>
    </source>
</evidence>
<dbReference type="Proteomes" id="UP000736164">
    <property type="component" value="Unassembled WGS sequence"/>
</dbReference>
<dbReference type="Gene3D" id="3.10.20.90">
    <property type="entry name" value="Phosphatidylinositol 3-kinase Catalytic Subunit, Chain A, domain 1"/>
    <property type="match status" value="2"/>
</dbReference>
<dbReference type="PROSITE" id="PS00299">
    <property type="entry name" value="UBIQUITIN_1"/>
    <property type="match status" value="1"/>
</dbReference>
<dbReference type="PROSITE" id="PS50053">
    <property type="entry name" value="UBIQUITIN_2"/>
    <property type="match status" value="2"/>
</dbReference>
<evidence type="ECO:0000313" key="2">
    <source>
        <dbReference type="EMBL" id="MBN3316675.1"/>
    </source>
</evidence>
<dbReference type="EMBL" id="JAAWVO010030973">
    <property type="protein sequence ID" value="MBN3316675.1"/>
    <property type="molecule type" value="Genomic_DNA"/>
</dbReference>
<organism evidence="2 3">
    <name type="scientific">Atractosteus spatula</name>
    <name type="common">Alligator gar</name>
    <name type="synonym">Lepisosteus spatula</name>
    <dbReference type="NCBI Taxonomy" id="7917"/>
    <lineage>
        <taxon>Eukaryota</taxon>
        <taxon>Metazoa</taxon>
        <taxon>Chordata</taxon>
        <taxon>Craniata</taxon>
        <taxon>Vertebrata</taxon>
        <taxon>Euteleostomi</taxon>
        <taxon>Actinopterygii</taxon>
        <taxon>Neopterygii</taxon>
        <taxon>Holostei</taxon>
        <taxon>Semionotiformes</taxon>
        <taxon>Lepisosteidae</taxon>
        <taxon>Atractosteus</taxon>
    </lineage>
</organism>
<dbReference type="InterPro" id="IPR050158">
    <property type="entry name" value="Ubiquitin_ubiquitin-like"/>
</dbReference>
<feature type="non-terminal residue" evidence="2">
    <location>
        <position position="1"/>
    </location>
</feature>
<sequence length="158" mass="17904">AMELTIKFIGGTTFYLSVNPGVTVGELKQMIAHRANVLHSKQRLSVQNGSRRDLDDDTKTLSAYGLRSGDVVAVLVIAEPRPFQIFLKNDKGHTHTYDVTPDMTVNEFKYKVQEVERVPVDQQRLIFEGKQMEDGKTLEYYNIMPESTIFLALRLRGG</sequence>
<dbReference type="PRINTS" id="PR00348">
    <property type="entry name" value="UBIQUITIN"/>
</dbReference>
<protein>
    <submittedName>
        <fullName evidence="2">UBIQP protein</fullName>
    </submittedName>
</protein>
<dbReference type="SUPFAM" id="SSF54236">
    <property type="entry name" value="Ubiquitin-like"/>
    <property type="match status" value="2"/>
</dbReference>
<dbReference type="InterPro" id="IPR019956">
    <property type="entry name" value="Ubiquitin_dom"/>
</dbReference>
<dbReference type="FunFam" id="3.10.20.90:FF:000222">
    <property type="entry name" value="Polyubiquitin 5"/>
    <property type="match status" value="1"/>
</dbReference>
<gene>
    <name evidence="2" type="primary">Ubiqp_1</name>
    <name evidence="2" type="ORF">GTO95_0016247</name>
</gene>
<feature type="domain" description="Ubiquitin-like" evidence="1">
    <location>
        <begin position="2"/>
        <end position="76"/>
    </location>
</feature>
<comment type="caution">
    <text evidence="2">The sequence shown here is derived from an EMBL/GenBank/DDBJ whole genome shotgun (WGS) entry which is preliminary data.</text>
</comment>
<feature type="non-terminal residue" evidence="2">
    <location>
        <position position="158"/>
    </location>
</feature>
<keyword evidence="3" id="KW-1185">Reference proteome</keyword>
<feature type="domain" description="Ubiquitin-like" evidence="1">
    <location>
        <begin position="83"/>
        <end position="158"/>
    </location>
</feature>
<evidence type="ECO:0000313" key="3">
    <source>
        <dbReference type="Proteomes" id="UP000736164"/>
    </source>
</evidence>
<dbReference type="AlphaFoldDB" id="A0A8J7NRA6"/>
<dbReference type="InterPro" id="IPR000626">
    <property type="entry name" value="Ubiquitin-like_dom"/>
</dbReference>
<dbReference type="SMART" id="SM00213">
    <property type="entry name" value="UBQ"/>
    <property type="match status" value="2"/>
</dbReference>
<name>A0A8J7NRA6_ATRSP</name>
<reference evidence="2" key="1">
    <citation type="journal article" date="2021" name="Cell">
        <title>Tracing the genetic footprints of vertebrate landing in non-teleost ray-finned fishes.</title>
        <authorList>
            <person name="Bi X."/>
            <person name="Wang K."/>
            <person name="Yang L."/>
            <person name="Pan H."/>
            <person name="Jiang H."/>
            <person name="Wei Q."/>
            <person name="Fang M."/>
            <person name="Yu H."/>
            <person name="Zhu C."/>
            <person name="Cai Y."/>
            <person name="He Y."/>
            <person name="Gan X."/>
            <person name="Zeng H."/>
            <person name="Yu D."/>
            <person name="Zhu Y."/>
            <person name="Jiang H."/>
            <person name="Qiu Q."/>
            <person name="Yang H."/>
            <person name="Zhang Y.E."/>
            <person name="Wang W."/>
            <person name="Zhu M."/>
            <person name="He S."/>
            <person name="Zhang G."/>
        </authorList>
    </citation>
    <scope>NUCLEOTIDE SEQUENCE</scope>
    <source>
        <strain evidence="2">Allg_001</strain>
    </source>
</reference>